<comment type="caution">
    <text evidence="3">The sequence shown here is derived from an EMBL/GenBank/DDBJ whole genome shotgun (WGS) entry which is preliminary data.</text>
</comment>
<dbReference type="InterPro" id="IPR043502">
    <property type="entry name" value="DNA/RNA_pol_sf"/>
</dbReference>
<organism evidence="3">
    <name type="scientific">Tanacetum cinerariifolium</name>
    <name type="common">Dalmatian daisy</name>
    <name type="synonym">Chrysanthemum cinerariifolium</name>
    <dbReference type="NCBI Taxonomy" id="118510"/>
    <lineage>
        <taxon>Eukaryota</taxon>
        <taxon>Viridiplantae</taxon>
        <taxon>Streptophyta</taxon>
        <taxon>Embryophyta</taxon>
        <taxon>Tracheophyta</taxon>
        <taxon>Spermatophyta</taxon>
        <taxon>Magnoliopsida</taxon>
        <taxon>eudicotyledons</taxon>
        <taxon>Gunneridae</taxon>
        <taxon>Pentapetalae</taxon>
        <taxon>asterids</taxon>
        <taxon>campanulids</taxon>
        <taxon>Asterales</taxon>
        <taxon>Asteraceae</taxon>
        <taxon>Asteroideae</taxon>
        <taxon>Anthemideae</taxon>
        <taxon>Anthemidinae</taxon>
        <taxon>Tanacetum</taxon>
    </lineage>
</organism>
<proteinExistence type="predicted"/>
<evidence type="ECO:0000259" key="2">
    <source>
        <dbReference type="Pfam" id="PF17919"/>
    </source>
</evidence>
<feature type="domain" description="Reverse transcriptase/retrotransposon-derived protein RNase H-like" evidence="2">
    <location>
        <begin position="682"/>
        <end position="732"/>
    </location>
</feature>
<dbReference type="AlphaFoldDB" id="A0A6L2JVM1"/>
<feature type="region of interest" description="Disordered" evidence="1">
    <location>
        <begin position="114"/>
        <end position="154"/>
    </location>
</feature>
<dbReference type="Pfam" id="PF17919">
    <property type="entry name" value="RT_RNaseH_2"/>
    <property type="match status" value="1"/>
</dbReference>
<dbReference type="PANTHER" id="PTHR34072:SF52">
    <property type="entry name" value="RIBONUCLEASE H"/>
    <property type="match status" value="1"/>
</dbReference>
<feature type="region of interest" description="Disordered" evidence="1">
    <location>
        <begin position="217"/>
        <end position="236"/>
    </location>
</feature>
<keyword evidence="3" id="KW-0695">RNA-directed DNA polymerase</keyword>
<dbReference type="Gene3D" id="3.30.70.270">
    <property type="match status" value="1"/>
</dbReference>
<reference evidence="3" key="1">
    <citation type="journal article" date="2019" name="Sci. Rep.">
        <title>Draft genome of Tanacetum cinerariifolium, the natural source of mosquito coil.</title>
        <authorList>
            <person name="Yamashiro T."/>
            <person name="Shiraishi A."/>
            <person name="Satake H."/>
            <person name="Nakayama K."/>
        </authorList>
    </citation>
    <scope>NUCLEOTIDE SEQUENCE</scope>
</reference>
<dbReference type="SUPFAM" id="SSF56672">
    <property type="entry name" value="DNA/RNA polymerases"/>
    <property type="match status" value="1"/>
</dbReference>
<dbReference type="InterPro" id="IPR041577">
    <property type="entry name" value="RT_RNaseH_2"/>
</dbReference>
<keyword evidence="3" id="KW-0808">Transferase</keyword>
<feature type="compositionally biased region" description="Basic and acidic residues" evidence="1">
    <location>
        <begin position="189"/>
        <end position="205"/>
    </location>
</feature>
<gene>
    <name evidence="3" type="ORF">Tci_013136</name>
</gene>
<sequence length="743" mass="83313">MEEVYLVDGVLEGAFGGEGDDDLAMGEAHIKYLRHSHHYLHLCDERMMGDQRRRKKKQKWNDDPFWPRLGCDRLVSRAKLIENQIMAISVILVSSYSSEDSVRTPAGRVILFESDPSSSHIPPLPPVLPFLSSDDDTTDSDTPDTPPSPTHGIPQLAVRHSVDHTSLDYFSLNDSARDSSLDSSSEASSDFHSDASFDSSSRHSLSDYSSLDLPSTFAGRSRKRRRSPMTSVTALPPVSGALSPVCAILIPSPKRVRDSGYLADVEVGPRETSLRDDVIARDALRDRGVGARVAMRRLRFYNRVRVGRLEKKMPNTQSGASMTHEEVKELVTCRVAEEIEAREAARILETLNENRDEQEGENGGNWNRRNKGNGNGENGGNGNGGNKGNGNSRNRENENHGMNYGETLFNISNCPLKYQVKYATCTLQHSALTWWNSYKKTIGVDAAYAMKWAGLMKLITEVYYSRNEIQKMEIELWNLNVKGIDNQLMDKKLHGYAARSADNKIRMESNPRDNRGQKPPFKRQNTSGQNVARAYTAGSNKRKGYVGFLPYCNKYRLHHEGLCTIRCGNCADRSFISTTFSALLDVTPSILDTSYAIGLADERISKTNIILRGCTLGLLGHPFNIDIMPDVRIPYGDEVLIIRGDNCDGKSLADYYRRFIEGFSKITRTMTKLTQKSMKLDWGEKEQAAFQLLKQKLCSVSILALPKGSENFVVYYDASHKGLAAVLMQKEKFIADRWLFTPF</sequence>
<evidence type="ECO:0000313" key="3">
    <source>
        <dbReference type="EMBL" id="GEU41158.1"/>
    </source>
</evidence>
<evidence type="ECO:0000256" key="1">
    <source>
        <dbReference type="SAM" id="MobiDB-lite"/>
    </source>
</evidence>
<feature type="region of interest" description="Disordered" evidence="1">
    <location>
        <begin position="350"/>
        <end position="401"/>
    </location>
</feature>
<feature type="compositionally biased region" description="Basic and acidic residues" evidence="1">
    <location>
        <begin position="504"/>
        <end position="516"/>
    </location>
</feature>
<accession>A0A6L2JVM1</accession>
<dbReference type="EMBL" id="BKCJ010001399">
    <property type="protein sequence ID" value="GEU41158.1"/>
    <property type="molecule type" value="Genomic_DNA"/>
</dbReference>
<protein>
    <submittedName>
        <fullName evidence="3">Reverse transcriptase domain-containing protein</fullName>
    </submittedName>
</protein>
<dbReference type="GO" id="GO:0003964">
    <property type="term" value="F:RNA-directed DNA polymerase activity"/>
    <property type="evidence" value="ECO:0007669"/>
    <property type="project" value="UniProtKB-KW"/>
</dbReference>
<dbReference type="PANTHER" id="PTHR34072">
    <property type="entry name" value="ENZYMATIC POLYPROTEIN-RELATED"/>
    <property type="match status" value="1"/>
</dbReference>
<feature type="region of interest" description="Disordered" evidence="1">
    <location>
        <begin position="178"/>
        <end position="209"/>
    </location>
</feature>
<dbReference type="InterPro" id="IPR043128">
    <property type="entry name" value="Rev_trsase/Diguanyl_cyclase"/>
</dbReference>
<keyword evidence="3" id="KW-0548">Nucleotidyltransferase</keyword>
<feature type="compositionally biased region" description="Gly residues" evidence="1">
    <location>
        <begin position="373"/>
        <end position="388"/>
    </location>
</feature>
<name>A0A6L2JVM1_TANCI</name>
<feature type="compositionally biased region" description="Acidic residues" evidence="1">
    <location>
        <begin position="133"/>
        <end position="142"/>
    </location>
</feature>
<feature type="region of interest" description="Disordered" evidence="1">
    <location>
        <begin position="504"/>
        <end position="529"/>
    </location>
</feature>